<feature type="chain" id="PRO_5047136134" evidence="2">
    <location>
        <begin position="24"/>
        <end position="282"/>
    </location>
</feature>
<organism evidence="4 5">
    <name type="scientific">Massilia agri</name>
    <dbReference type="NCBI Taxonomy" id="1886785"/>
    <lineage>
        <taxon>Bacteria</taxon>
        <taxon>Pseudomonadati</taxon>
        <taxon>Pseudomonadota</taxon>
        <taxon>Betaproteobacteria</taxon>
        <taxon>Burkholderiales</taxon>
        <taxon>Oxalobacteraceae</taxon>
        <taxon>Telluria group</taxon>
        <taxon>Massilia</taxon>
    </lineage>
</organism>
<keyword evidence="1" id="KW-0812">Transmembrane</keyword>
<feature type="transmembrane region" description="Helical" evidence="1">
    <location>
        <begin position="260"/>
        <end position="276"/>
    </location>
</feature>
<reference evidence="4 5" key="1">
    <citation type="submission" date="2022-08" db="EMBL/GenBank/DDBJ databases">
        <title>Reclassification of Massilia species as members of the genera Telluria, Duganella, Pseudoduganella, Mokoshia gen. nov. and Zemynaea gen. nov. using orthogonal and non-orthogonal genome-based approaches.</title>
        <authorList>
            <person name="Bowman J.P."/>
        </authorList>
    </citation>
    <scope>NUCLEOTIDE SEQUENCE [LARGE SCALE GENOMIC DNA]</scope>
    <source>
        <strain evidence="4 5">JCM 31661</strain>
    </source>
</reference>
<comment type="caution">
    <text evidence="4">The sequence shown here is derived from an EMBL/GenBank/DDBJ whole genome shotgun (WGS) entry which is preliminary data.</text>
</comment>
<evidence type="ECO:0000256" key="1">
    <source>
        <dbReference type="SAM" id="Phobius"/>
    </source>
</evidence>
<dbReference type="Proteomes" id="UP001206572">
    <property type="component" value="Unassembled WGS sequence"/>
</dbReference>
<keyword evidence="1" id="KW-0472">Membrane</keyword>
<gene>
    <name evidence="4" type="ORF">NX780_09430</name>
</gene>
<dbReference type="EMBL" id="JANUHA010000005">
    <property type="protein sequence ID" value="MCS0596571.1"/>
    <property type="molecule type" value="Genomic_DNA"/>
</dbReference>
<evidence type="ECO:0000259" key="3">
    <source>
        <dbReference type="Pfam" id="PF07589"/>
    </source>
</evidence>
<keyword evidence="2" id="KW-0732">Signal</keyword>
<dbReference type="InterPro" id="IPR013424">
    <property type="entry name" value="Ice-binding_C"/>
</dbReference>
<evidence type="ECO:0000313" key="5">
    <source>
        <dbReference type="Proteomes" id="UP001206572"/>
    </source>
</evidence>
<dbReference type="NCBIfam" id="TIGR02595">
    <property type="entry name" value="PEP_CTERM"/>
    <property type="match status" value="1"/>
</dbReference>
<name>A0ABT2AK05_9BURK</name>
<sequence>MKLRNRLNTVMALLALGATPAMAVPLTLQATGLPSYMSQGGYQGSFDASFLPKNFAVSSLKFSFLFIDDGDVIPYTTGESVNSAPVTVRQASGSPGSRQAGRTFTDTVTTTVTMPRTGMGEKESVKLSFGGADYSGATTEIKSDDIVPSRTYIESTSVKYVKNNTNVSCLKTQWEQGTANCQQVTTIVQKQYQNRIVTTDYTGEIVLGGSLADDRDLLASLLRDRKLDFSLEVLGDLNFFGATLDIDFMPIEDIVMVPEPASLSLFGIAMLGLGGVRRKRRA</sequence>
<keyword evidence="1" id="KW-1133">Transmembrane helix</keyword>
<evidence type="ECO:0000313" key="4">
    <source>
        <dbReference type="EMBL" id="MCS0596571.1"/>
    </source>
</evidence>
<accession>A0ABT2AK05</accession>
<dbReference type="RefSeq" id="WP_258827607.1">
    <property type="nucleotide sequence ID" value="NZ_JANUHA010000005.1"/>
</dbReference>
<proteinExistence type="predicted"/>
<feature type="domain" description="Ice-binding protein C-terminal" evidence="3">
    <location>
        <begin position="257"/>
        <end position="278"/>
    </location>
</feature>
<dbReference type="Pfam" id="PF07589">
    <property type="entry name" value="PEP-CTERM"/>
    <property type="match status" value="1"/>
</dbReference>
<feature type="signal peptide" evidence="2">
    <location>
        <begin position="1"/>
        <end position="23"/>
    </location>
</feature>
<evidence type="ECO:0000256" key="2">
    <source>
        <dbReference type="SAM" id="SignalP"/>
    </source>
</evidence>
<protein>
    <submittedName>
        <fullName evidence="4">PEP-CTERM sorting domain-containing protein</fullName>
    </submittedName>
</protein>
<keyword evidence="5" id="KW-1185">Reference proteome</keyword>